<evidence type="ECO:0000256" key="2">
    <source>
        <dbReference type="ARBA" id="ARBA00022801"/>
    </source>
</evidence>
<dbReference type="PANTHER" id="PTHR10272:SF0">
    <property type="entry name" value="PLATELET-ACTIVATING FACTOR ACETYLHYDROLASE"/>
    <property type="match status" value="1"/>
</dbReference>
<name>M2PVT1_CERS8</name>
<dbReference type="GO" id="GO:0003847">
    <property type="term" value="F:1-alkyl-2-acetylglycerophosphocholine esterase activity"/>
    <property type="evidence" value="ECO:0007669"/>
    <property type="project" value="UniProtKB-EC"/>
</dbReference>
<accession>M2PVT1</accession>
<dbReference type="HOGENOM" id="CLU_022501_4_1_1"/>
<dbReference type="InterPro" id="IPR029058">
    <property type="entry name" value="AB_hydrolase_fold"/>
</dbReference>
<keyword evidence="2" id="KW-0378">Hydrolase</keyword>
<evidence type="ECO:0000313" key="5">
    <source>
        <dbReference type="EMBL" id="EMD40879.1"/>
    </source>
</evidence>
<dbReference type="SUPFAM" id="SSF53474">
    <property type="entry name" value="alpha/beta-Hydrolases"/>
    <property type="match status" value="1"/>
</dbReference>
<protein>
    <recommendedName>
        <fullName evidence="1">1-alkyl-2-acetylglycerophosphocholine esterase</fullName>
        <ecNumber evidence="1">3.1.1.47</ecNumber>
    </recommendedName>
</protein>
<dbReference type="AlphaFoldDB" id="M2PVT1"/>
<dbReference type="Gene3D" id="3.40.50.1820">
    <property type="entry name" value="alpha/beta hydrolase"/>
    <property type="match status" value="1"/>
</dbReference>
<evidence type="ECO:0000256" key="4">
    <source>
        <dbReference type="ARBA" id="ARBA00023098"/>
    </source>
</evidence>
<keyword evidence="3" id="KW-0442">Lipid degradation</keyword>
<reference evidence="5 6" key="1">
    <citation type="journal article" date="2012" name="Proc. Natl. Acad. Sci. U.S.A.">
        <title>Comparative genomics of Ceriporiopsis subvermispora and Phanerochaete chrysosporium provide insight into selective ligninolysis.</title>
        <authorList>
            <person name="Fernandez-Fueyo E."/>
            <person name="Ruiz-Duenas F.J."/>
            <person name="Ferreira P."/>
            <person name="Floudas D."/>
            <person name="Hibbett D.S."/>
            <person name="Canessa P."/>
            <person name="Larrondo L.F."/>
            <person name="James T.Y."/>
            <person name="Seelenfreund D."/>
            <person name="Lobos S."/>
            <person name="Polanco R."/>
            <person name="Tello M."/>
            <person name="Honda Y."/>
            <person name="Watanabe T."/>
            <person name="Watanabe T."/>
            <person name="Ryu J.S."/>
            <person name="Kubicek C.P."/>
            <person name="Schmoll M."/>
            <person name="Gaskell J."/>
            <person name="Hammel K.E."/>
            <person name="St John F.J."/>
            <person name="Vanden Wymelenberg A."/>
            <person name="Sabat G."/>
            <person name="Splinter BonDurant S."/>
            <person name="Syed K."/>
            <person name="Yadav J.S."/>
            <person name="Doddapaneni H."/>
            <person name="Subramanian V."/>
            <person name="Lavin J.L."/>
            <person name="Oguiza J.A."/>
            <person name="Perez G."/>
            <person name="Pisabarro A.G."/>
            <person name="Ramirez L."/>
            <person name="Santoyo F."/>
            <person name="Master E."/>
            <person name="Coutinho P.M."/>
            <person name="Henrissat B."/>
            <person name="Lombard V."/>
            <person name="Magnuson J.K."/>
            <person name="Kuees U."/>
            <person name="Hori C."/>
            <person name="Igarashi K."/>
            <person name="Samejima M."/>
            <person name="Held B.W."/>
            <person name="Barry K.W."/>
            <person name="LaButti K.M."/>
            <person name="Lapidus A."/>
            <person name="Lindquist E.A."/>
            <person name="Lucas S.M."/>
            <person name="Riley R."/>
            <person name="Salamov A.A."/>
            <person name="Hoffmeister D."/>
            <person name="Schwenk D."/>
            <person name="Hadar Y."/>
            <person name="Yarden O."/>
            <person name="de Vries R.P."/>
            <person name="Wiebenga A."/>
            <person name="Stenlid J."/>
            <person name="Eastwood D."/>
            <person name="Grigoriev I.V."/>
            <person name="Berka R.M."/>
            <person name="Blanchette R.A."/>
            <person name="Kersten P."/>
            <person name="Martinez A.T."/>
            <person name="Vicuna R."/>
            <person name="Cullen D."/>
        </authorList>
    </citation>
    <scope>NUCLEOTIDE SEQUENCE [LARGE SCALE GENOMIC DNA]</scope>
    <source>
        <strain evidence="5 6">B</strain>
    </source>
</reference>
<sequence>MTTLPDVPGRFHVGATTFAIPISDPVPIGKAKLNPTGGNAPNAHALLLEEVAFTAYYPVAVRSSSTETYAGLGMDWTTRRVIYCYRPVKETLHGYAHVGEIPRWFTRVFSHYAARLKVPVRMNAPLLDPVGTMASETASWPLVIFSHGLGGSRTNYSQLCSRIAAAGNVVLSIEHRDGTAPAVVISNRKGLKEATQVKLYLRAADVTWEDGTEPEPFALRLDQLHFRRLEVYLTYKYFSEFVSKRMPEDQSTLNIGGLYTIDGPSIPGEDIDGTFWRSWLSTGNPKVQFAQGLHLVGHSFGGATIFSILSNPPPQIPGSTSQFDALPISHALVLDPWLEPLPSPGSVPNHDATRGPHMPRILIINSEAFTLWKTHFARLQELIQTWRDAGADVGSEGEERRPTVQLLTLVRSVHISFSDFGVIVPFAKRDGKKLIDLVGTLALAFLENRLDEALKDVNKLDMELVPVKRFRRRLNKVAFGHKRRRLVGEIGDVIVHYP</sequence>
<evidence type="ECO:0000256" key="1">
    <source>
        <dbReference type="ARBA" id="ARBA00013201"/>
    </source>
</evidence>
<dbReference type="EMBL" id="KB445792">
    <property type="protein sequence ID" value="EMD40879.1"/>
    <property type="molecule type" value="Genomic_DNA"/>
</dbReference>
<dbReference type="PANTHER" id="PTHR10272">
    <property type="entry name" value="PLATELET-ACTIVATING FACTOR ACETYLHYDROLASE"/>
    <property type="match status" value="1"/>
</dbReference>
<dbReference type="STRING" id="914234.M2PVT1"/>
<dbReference type="Proteomes" id="UP000016930">
    <property type="component" value="Unassembled WGS sequence"/>
</dbReference>
<dbReference type="GO" id="GO:0016042">
    <property type="term" value="P:lipid catabolic process"/>
    <property type="evidence" value="ECO:0007669"/>
    <property type="project" value="UniProtKB-KW"/>
</dbReference>
<gene>
    <name evidence="5" type="ORF">CERSUDRAFT_121514</name>
</gene>
<organism evidence="5 6">
    <name type="scientific">Ceriporiopsis subvermispora (strain B)</name>
    <name type="common">White-rot fungus</name>
    <name type="synonym">Gelatoporia subvermispora</name>
    <dbReference type="NCBI Taxonomy" id="914234"/>
    <lineage>
        <taxon>Eukaryota</taxon>
        <taxon>Fungi</taxon>
        <taxon>Dikarya</taxon>
        <taxon>Basidiomycota</taxon>
        <taxon>Agaricomycotina</taxon>
        <taxon>Agaricomycetes</taxon>
        <taxon>Polyporales</taxon>
        <taxon>Gelatoporiaceae</taxon>
        <taxon>Gelatoporia</taxon>
    </lineage>
</organism>
<dbReference type="EC" id="3.1.1.47" evidence="1"/>
<evidence type="ECO:0000313" key="6">
    <source>
        <dbReference type="Proteomes" id="UP000016930"/>
    </source>
</evidence>
<evidence type="ECO:0000256" key="3">
    <source>
        <dbReference type="ARBA" id="ARBA00022963"/>
    </source>
</evidence>
<keyword evidence="6" id="KW-1185">Reference proteome</keyword>
<dbReference type="OrthoDB" id="2363873at2759"/>
<proteinExistence type="predicted"/>
<dbReference type="Pfam" id="PF03403">
    <property type="entry name" value="PAF-AH_p_II"/>
    <property type="match status" value="1"/>
</dbReference>
<keyword evidence="4" id="KW-0443">Lipid metabolism</keyword>